<proteinExistence type="predicted"/>
<organism evidence="1 2">
    <name type="scientific">Linnemannia exigua</name>
    <dbReference type="NCBI Taxonomy" id="604196"/>
    <lineage>
        <taxon>Eukaryota</taxon>
        <taxon>Fungi</taxon>
        <taxon>Fungi incertae sedis</taxon>
        <taxon>Mucoromycota</taxon>
        <taxon>Mortierellomycotina</taxon>
        <taxon>Mortierellomycetes</taxon>
        <taxon>Mortierellales</taxon>
        <taxon>Mortierellaceae</taxon>
        <taxon>Linnemannia</taxon>
    </lineage>
</organism>
<keyword evidence="2" id="KW-1185">Reference proteome</keyword>
<dbReference type="AlphaFoldDB" id="A0AAD4H751"/>
<sequence>MTDAVAIGVLCSDCTQTATDIFTVQDNDGDRRIDLVSTIIESAPHGSRSELEPSSDSLCDLLEYDRWWKEWQDDMWSKLDLDFIMMDWEEEEIEVKEKKVDAACDEFLEYECGMIDDAIELLVSVTAQMIELDLEMVA</sequence>
<accession>A0AAD4H751</accession>
<dbReference type="Proteomes" id="UP001194580">
    <property type="component" value="Unassembled WGS sequence"/>
</dbReference>
<evidence type="ECO:0000313" key="1">
    <source>
        <dbReference type="EMBL" id="KAG0275407.1"/>
    </source>
</evidence>
<reference evidence="1" key="1">
    <citation type="journal article" date="2020" name="Fungal Divers.">
        <title>Resolving the Mortierellaceae phylogeny through synthesis of multi-gene phylogenetics and phylogenomics.</title>
        <authorList>
            <person name="Vandepol N."/>
            <person name="Liber J."/>
            <person name="Desiro A."/>
            <person name="Na H."/>
            <person name="Kennedy M."/>
            <person name="Barry K."/>
            <person name="Grigoriev I.V."/>
            <person name="Miller A.N."/>
            <person name="O'Donnell K."/>
            <person name="Stajich J.E."/>
            <person name="Bonito G."/>
        </authorList>
    </citation>
    <scope>NUCLEOTIDE SEQUENCE</scope>
    <source>
        <strain evidence="1">NRRL 28262</strain>
    </source>
</reference>
<comment type="caution">
    <text evidence="1">The sequence shown here is derived from an EMBL/GenBank/DDBJ whole genome shotgun (WGS) entry which is preliminary data.</text>
</comment>
<name>A0AAD4H751_9FUNG</name>
<dbReference type="EMBL" id="JAAAIL010000483">
    <property type="protein sequence ID" value="KAG0275407.1"/>
    <property type="molecule type" value="Genomic_DNA"/>
</dbReference>
<evidence type="ECO:0000313" key="2">
    <source>
        <dbReference type="Proteomes" id="UP001194580"/>
    </source>
</evidence>
<protein>
    <submittedName>
        <fullName evidence="1">Uncharacterized protein</fullName>
    </submittedName>
</protein>
<gene>
    <name evidence="1" type="ORF">BGZ95_008822</name>
</gene>